<comment type="caution">
    <text evidence="1">The sequence shown here is derived from an EMBL/GenBank/DDBJ whole genome shotgun (WGS) entry which is preliminary data.</text>
</comment>
<keyword evidence="2" id="KW-1185">Reference proteome</keyword>
<name>A0ABQ6YF25_9NOCA</name>
<protein>
    <submittedName>
        <fullName evidence="1">Uncharacterized protein</fullName>
    </submittedName>
</protein>
<proteinExistence type="predicted"/>
<sequence length="114" mass="12666">MTRKDNVSVDTLFGKKNFRVTLYNIKSVHALSRICRGQGESSGSGRVGFLVDCSGKSWQEELVVKDVGLDAYARCGREYEIPYVEKQNAVPHVFDRQIFVCFDSAGETVDGIVA</sequence>
<evidence type="ECO:0000313" key="2">
    <source>
        <dbReference type="Proteomes" id="UP000798951"/>
    </source>
</evidence>
<gene>
    <name evidence="1" type="ORF">FNL39_11484</name>
</gene>
<organism evidence="1 2">
    <name type="scientific">Nocardia caishijiensis</name>
    <dbReference type="NCBI Taxonomy" id="184756"/>
    <lineage>
        <taxon>Bacteria</taxon>
        <taxon>Bacillati</taxon>
        <taxon>Actinomycetota</taxon>
        <taxon>Actinomycetes</taxon>
        <taxon>Mycobacteriales</taxon>
        <taxon>Nocardiaceae</taxon>
        <taxon>Nocardia</taxon>
    </lineage>
</organism>
<accession>A0ABQ6YF25</accession>
<evidence type="ECO:0000313" key="1">
    <source>
        <dbReference type="EMBL" id="KAF0836583.1"/>
    </source>
</evidence>
<dbReference type="EMBL" id="VMSD01000014">
    <property type="protein sequence ID" value="KAF0836583.1"/>
    <property type="molecule type" value="Genomic_DNA"/>
</dbReference>
<reference evidence="1 2" key="1">
    <citation type="submission" date="2019-07" db="EMBL/GenBank/DDBJ databases">
        <title>Genomic Encyclopedia of Type Strains, Phase IV (KMG-IV): sequencing the most valuable type-strain genomes for metagenomic binning, comparative biology and taxonomic classification.</title>
        <authorList>
            <person name="Goeker M."/>
        </authorList>
    </citation>
    <scope>NUCLEOTIDE SEQUENCE [LARGE SCALE GENOMIC DNA]</scope>
    <source>
        <strain evidence="1 2">DSM 44831</strain>
    </source>
</reference>
<dbReference type="Proteomes" id="UP000798951">
    <property type="component" value="Unassembled WGS sequence"/>
</dbReference>